<protein>
    <submittedName>
        <fullName evidence="1">Phage protein</fullName>
    </submittedName>
</protein>
<evidence type="ECO:0000313" key="2">
    <source>
        <dbReference type="Proteomes" id="UP000195766"/>
    </source>
</evidence>
<dbReference type="AlphaFoldDB" id="A0A1R4F150"/>
<organism evidence="1 2">
    <name type="scientific">Brevundimonas diminuta 3F5N</name>
    <dbReference type="NCBI Taxonomy" id="1255603"/>
    <lineage>
        <taxon>Bacteria</taxon>
        <taxon>Pseudomonadati</taxon>
        <taxon>Pseudomonadota</taxon>
        <taxon>Alphaproteobacteria</taxon>
        <taxon>Caulobacterales</taxon>
        <taxon>Caulobacteraceae</taxon>
        <taxon>Brevundimonas</taxon>
    </lineage>
</organism>
<dbReference type="EMBL" id="FUIE01000015">
    <property type="protein sequence ID" value="SJM49591.1"/>
    <property type="molecule type" value="Genomic_DNA"/>
</dbReference>
<name>A0A1R4F150_BREDI</name>
<proteinExistence type="predicted"/>
<gene>
    <name evidence="1" type="ORF">FM111_01915</name>
</gene>
<accession>A0A1R4F150</accession>
<dbReference type="Proteomes" id="UP000195766">
    <property type="component" value="Unassembled WGS sequence"/>
</dbReference>
<reference evidence="1 2" key="1">
    <citation type="submission" date="2017-02" db="EMBL/GenBank/DDBJ databases">
        <authorList>
            <person name="Peterson S.W."/>
        </authorList>
    </citation>
    <scope>NUCLEOTIDE SEQUENCE [LARGE SCALE GENOMIC DNA]</scope>
    <source>
        <strain evidence="1 2">3F5N</strain>
    </source>
</reference>
<dbReference type="RefSeq" id="WP_087139058.1">
    <property type="nucleotide sequence ID" value="NZ_FUIE01000015.1"/>
</dbReference>
<dbReference type="OrthoDB" id="7205619at2"/>
<evidence type="ECO:0000313" key="1">
    <source>
        <dbReference type="EMBL" id="SJM49591.1"/>
    </source>
</evidence>
<sequence length="120" mass="12831">MPSFDYARAAATAERLIRKFGAAGAIRRETPGSGPSYDPGEPTVTDYAAHIVLTAYSNREIDGQRILSTDRKALVEPAIGIEPTTSDLLVTADGATLTIVNVDLLRPATTTILYVLQVRA</sequence>